<evidence type="ECO:0008006" key="4">
    <source>
        <dbReference type="Google" id="ProtNLM"/>
    </source>
</evidence>
<keyword evidence="3" id="KW-1185">Reference proteome</keyword>
<accession>A0AA47N5U2</accession>
<dbReference type="Proteomes" id="UP001174136">
    <property type="component" value="Unassembled WGS sequence"/>
</dbReference>
<feature type="region of interest" description="Disordered" evidence="1">
    <location>
        <begin position="1"/>
        <end position="25"/>
    </location>
</feature>
<protein>
    <recommendedName>
        <fullName evidence="4">Alkylated DNA repair protein AlkB homologue 8 N-terminal domain-containing protein</fullName>
    </recommendedName>
</protein>
<evidence type="ECO:0000313" key="2">
    <source>
        <dbReference type="EMBL" id="KAK0152156.1"/>
    </source>
</evidence>
<dbReference type="AlphaFoldDB" id="A0AA47N5U2"/>
<evidence type="ECO:0000313" key="3">
    <source>
        <dbReference type="Proteomes" id="UP001174136"/>
    </source>
</evidence>
<name>A0AA47N5U2_MERPO</name>
<organism evidence="2 3">
    <name type="scientific">Merluccius polli</name>
    <name type="common">Benguela hake</name>
    <name type="synonym">Merluccius cadenati</name>
    <dbReference type="NCBI Taxonomy" id="89951"/>
    <lineage>
        <taxon>Eukaryota</taxon>
        <taxon>Metazoa</taxon>
        <taxon>Chordata</taxon>
        <taxon>Craniata</taxon>
        <taxon>Vertebrata</taxon>
        <taxon>Euteleostomi</taxon>
        <taxon>Actinopterygii</taxon>
        <taxon>Neopterygii</taxon>
        <taxon>Teleostei</taxon>
        <taxon>Neoteleostei</taxon>
        <taxon>Acanthomorphata</taxon>
        <taxon>Zeiogadaria</taxon>
        <taxon>Gadariae</taxon>
        <taxon>Gadiformes</taxon>
        <taxon>Gadoidei</taxon>
        <taxon>Merlucciidae</taxon>
        <taxon>Merluccius</taxon>
    </lineage>
</organism>
<dbReference type="EMBL" id="JAOPHQ010001138">
    <property type="protein sequence ID" value="KAK0152156.1"/>
    <property type="molecule type" value="Genomic_DNA"/>
</dbReference>
<proteinExistence type="predicted"/>
<evidence type="ECO:0000256" key="1">
    <source>
        <dbReference type="SAM" id="MobiDB-lite"/>
    </source>
</evidence>
<reference evidence="2" key="1">
    <citation type="journal article" date="2023" name="Front. Mar. Sci.">
        <title>A new Merluccius polli reference genome to investigate the effects of global change in West African waters.</title>
        <authorList>
            <person name="Mateo J.L."/>
            <person name="Blanco-Fernandez C."/>
            <person name="Garcia-Vazquez E."/>
            <person name="Machado-Schiaffino G."/>
        </authorList>
    </citation>
    <scope>NUCLEOTIDE SEQUENCE</scope>
    <source>
        <strain evidence="2">C29</strain>
        <tissue evidence="2">Fin</tissue>
    </source>
</reference>
<sequence length="247" mass="27836">MPPPKIESGFQKRKDKEAKPEREKLGRQSWIPDTWILDLLTTRPQVVRVGRHTSKPLPLNTGSPRPASSAPYCTPCTHMTVWPGSAPTPSTPSVDDTVVVGLISNHDEKAYLEEVADLSLWCQDSSLLMNVPKTKELIVDFRRARQRTYTPLWINGTTVERVSSYKYLGVYITEDLTWATHTDTLLKKFRVSLRILQSFYSGAAESLLTGSIIAWFGNSFAQERRALQRAVRSAERTIGTTFPSLQD</sequence>
<comment type="caution">
    <text evidence="2">The sequence shown here is derived from an EMBL/GenBank/DDBJ whole genome shotgun (WGS) entry which is preliminary data.</text>
</comment>
<feature type="compositionally biased region" description="Basic and acidic residues" evidence="1">
    <location>
        <begin position="10"/>
        <end position="25"/>
    </location>
</feature>
<gene>
    <name evidence="2" type="ORF">N1851_006466</name>
</gene>